<evidence type="ECO:0000313" key="1">
    <source>
        <dbReference type="EMBL" id="KAI9196267.1"/>
    </source>
</evidence>
<reference evidence="1" key="2">
    <citation type="submission" date="2023-02" db="EMBL/GenBank/DDBJ databases">
        <authorList>
            <person name="Swenson N.G."/>
            <person name="Wegrzyn J.L."/>
            <person name="Mcevoy S.L."/>
        </authorList>
    </citation>
    <scope>NUCLEOTIDE SEQUENCE</scope>
    <source>
        <strain evidence="1">91603</strain>
        <tissue evidence="1">Leaf</tissue>
    </source>
</reference>
<reference evidence="1" key="1">
    <citation type="journal article" date="2022" name="Plant J.">
        <title>Strategies of tolerance reflected in two North American maple genomes.</title>
        <authorList>
            <person name="McEvoy S.L."/>
            <person name="Sezen U.U."/>
            <person name="Trouern-Trend A."/>
            <person name="McMahon S.M."/>
            <person name="Schaberg P.G."/>
            <person name="Yang J."/>
            <person name="Wegrzyn J.L."/>
            <person name="Swenson N.G."/>
        </authorList>
    </citation>
    <scope>NUCLEOTIDE SEQUENCE</scope>
    <source>
        <strain evidence="1">91603</strain>
    </source>
</reference>
<protein>
    <submittedName>
        <fullName evidence="1">Uncharacterized protein</fullName>
    </submittedName>
</protein>
<gene>
    <name evidence="1" type="ORF">LWI28_022422</name>
</gene>
<evidence type="ECO:0000313" key="2">
    <source>
        <dbReference type="Proteomes" id="UP001064489"/>
    </source>
</evidence>
<comment type="caution">
    <text evidence="1">The sequence shown here is derived from an EMBL/GenBank/DDBJ whole genome shotgun (WGS) entry which is preliminary data.</text>
</comment>
<dbReference type="EMBL" id="JAJSOW010000003">
    <property type="protein sequence ID" value="KAI9196267.1"/>
    <property type="molecule type" value="Genomic_DNA"/>
</dbReference>
<sequence>MQSMAGPVNPYRHAPPLSSLWCSFYRKYVDLAGNSTKRLDIIAQYWQLLAHPDDPRSGDFGYSKQDMQIFGSQEGFDVHESLEDAADRNISIMCIAYHLNNDCRHQYDMIIC</sequence>
<accession>A0AAD5JME5</accession>
<dbReference type="Proteomes" id="UP001064489">
    <property type="component" value="Chromosome 1"/>
</dbReference>
<organism evidence="1 2">
    <name type="scientific">Acer negundo</name>
    <name type="common">Box elder</name>
    <dbReference type="NCBI Taxonomy" id="4023"/>
    <lineage>
        <taxon>Eukaryota</taxon>
        <taxon>Viridiplantae</taxon>
        <taxon>Streptophyta</taxon>
        <taxon>Embryophyta</taxon>
        <taxon>Tracheophyta</taxon>
        <taxon>Spermatophyta</taxon>
        <taxon>Magnoliopsida</taxon>
        <taxon>eudicotyledons</taxon>
        <taxon>Gunneridae</taxon>
        <taxon>Pentapetalae</taxon>
        <taxon>rosids</taxon>
        <taxon>malvids</taxon>
        <taxon>Sapindales</taxon>
        <taxon>Sapindaceae</taxon>
        <taxon>Hippocastanoideae</taxon>
        <taxon>Acereae</taxon>
        <taxon>Acer</taxon>
    </lineage>
</organism>
<keyword evidence="2" id="KW-1185">Reference proteome</keyword>
<proteinExistence type="predicted"/>
<name>A0AAD5JME5_ACENE</name>
<dbReference type="AlphaFoldDB" id="A0AAD5JME5"/>